<accession>A0A328B280</accession>
<feature type="domain" description="HD" evidence="4">
    <location>
        <begin position="68"/>
        <end position="208"/>
    </location>
</feature>
<dbReference type="PANTHER" id="PTHR11373:SF43">
    <property type="entry name" value="DEOXYGUANOSINETRIPHOSPHATE TRIPHOSPHOHYDROLASE-LIKE PROTEIN"/>
    <property type="match status" value="1"/>
</dbReference>
<dbReference type="SMART" id="SM00471">
    <property type="entry name" value="HDc"/>
    <property type="match status" value="1"/>
</dbReference>
<dbReference type="Pfam" id="PF13286">
    <property type="entry name" value="HD_assoc"/>
    <property type="match status" value="1"/>
</dbReference>
<dbReference type="OrthoDB" id="9803619at2"/>
<feature type="region of interest" description="Disordered" evidence="3">
    <location>
        <begin position="1"/>
        <end position="28"/>
    </location>
</feature>
<dbReference type="InterPro" id="IPR026875">
    <property type="entry name" value="PHydrolase_assoc_dom"/>
</dbReference>
<dbReference type="Proteomes" id="UP000249842">
    <property type="component" value="Unassembled WGS sequence"/>
</dbReference>
<dbReference type="InterPro" id="IPR023023">
    <property type="entry name" value="dNTPase_2"/>
</dbReference>
<dbReference type="HAMAP" id="MF_01212">
    <property type="entry name" value="dGTPase_type2"/>
    <property type="match status" value="1"/>
</dbReference>
<dbReference type="SUPFAM" id="SSF109604">
    <property type="entry name" value="HD-domain/PDEase-like"/>
    <property type="match status" value="1"/>
</dbReference>
<evidence type="ECO:0000256" key="3">
    <source>
        <dbReference type="SAM" id="MobiDB-lite"/>
    </source>
</evidence>
<dbReference type="GO" id="GO:0006203">
    <property type="term" value="P:dGTP catabolic process"/>
    <property type="evidence" value="ECO:0007669"/>
    <property type="project" value="TreeGrafter"/>
</dbReference>
<dbReference type="PANTHER" id="PTHR11373">
    <property type="entry name" value="DEOXYNUCLEOSIDE TRIPHOSPHATE TRIPHOSPHOHYDROLASE"/>
    <property type="match status" value="1"/>
</dbReference>
<keyword evidence="6" id="KW-1185">Reference proteome</keyword>
<dbReference type="EMBL" id="QFYP01000001">
    <property type="protein sequence ID" value="RAK61019.1"/>
    <property type="molecule type" value="Genomic_DNA"/>
</dbReference>
<dbReference type="InterPro" id="IPR006674">
    <property type="entry name" value="HD_domain"/>
</dbReference>
<keyword evidence="1 2" id="KW-0378">Hydrolase</keyword>
<evidence type="ECO:0000313" key="6">
    <source>
        <dbReference type="Proteomes" id="UP000249842"/>
    </source>
</evidence>
<dbReference type="PROSITE" id="PS51831">
    <property type="entry name" value="HD"/>
    <property type="match status" value="1"/>
</dbReference>
<evidence type="ECO:0000259" key="4">
    <source>
        <dbReference type="PROSITE" id="PS51831"/>
    </source>
</evidence>
<dbReference type="NCBIfam" id="NF002326">
    <property type="entry name" value="PRK01286.1-1"/>
    <property type="match status" value="1"/>
</dbReference>
<proteinExistence type="inferred from homology"/>
<dbReference type="InterPro" id="IPR006675">
    <property type="entry name" value="HDIG_dom"/>
</dbReference>
<dbReference type="NCBIfam" id="TIGR00277">
    <property type="entry name" value="HDIG"/>
    <property type="match status" value="1"/>
</dbReference>
<dbReference type="NCBIfam" id="NF002328">
    <property type="entry name" value="PRK01286.1-3"/>
    <property type="match status" value="1"/>
</dbReference>
<sequence>MAATIPPRAAYAEDPSKSRGRKVAEAESLTRTPFARDRDRIIHATAFRRLKEKTQVFVAHEGDHFRTRLTHSLEVAQIARSLATALGLDADLAETIALAHDLGHPPFGHAGEDELQIQMQGYGGFDHNVQTFRVVTKLERRYPRFDGLNLTWETLEGIIKHNGPVTDKLDRPSWSAITEFDAEYDLRLGGWASAEAQVAALADDIAYNNHDVDDGVNAGLFYLKELLDVPLIGPHVASAFADYPDCDHGIIRLEAVRRMIGAMVEDVLAETRRRAEAARLASPEDVRTQDHAVVAFSRDMVEDLSALRTFLMERMYRHWRVNRTRSQARRILAEMFQLFMAEPDVLPTEWFVRAQQRDEAGRARLVCDYIAGMTDRFAIEEHRKLFHLDVWN</sequence>
<comment type="caution">
    <text evidence="5">The sequence shown here is derived from an EMBL/GenBank/DDBJ whole genome shotgun (WGS) entry which is preliminary data.</text>
</comment>
<evidence type="ECO:0000313" key="5">
    <source>
        <dbReference type="EMBL" id="RAK61019.1"/>
    </source>
</evidence>
<dbReference type="InterPro" id="IPR006261">
    <property type="entry name" value="dGTPase"/>
</dbReference>
<feature type="compositionally biased region" description="Basic and acidic residues" evidence="3">
    <location>
        <begin position="14"/>
        <end position="25"/>
    </location>
</feature>
<dbReference type="Gene3D" id="1.10.3210.10">
    <property type="entry name" value="Hypothetical protein af1432"/>
    <property type="match status" value="1"/>
</dbReference>
<protein>
    <recommendedName>
        <fullName evidence="2">Deoxyguanosinetriphosphate triphosphohydrolase-like protein</fullName>
    </recommendedName>
</protein>
<dbReference type="NCBIfam" id="TIGR01353">
    <property type="entry name" value="dGTP_triPase"/>
    <property type="match status" value="1"/>
</dbReference>
<gene>
    <name evidence="5" type="ORF">DJ021_14985</name>
</gene>
<dbReference type="RefSeq" id="WP_111458311.1">
    <property type="nucleotide sequence ID" value="NZ_QFYP01000001.1"/>
</dbReference>
<dbReference type="CDD" id="cd00077">
    <property type="entry name" value="HDc"/>
    <property type="match status" value="1"/>
</dbReference>
<dbReference type="InterPro" id="IPR050135">
    <property type="entry name" value="dGTPase-like"/>
</dbReference>
<dbReference type="InterPro" id="IPR003607">
    <property type="entry name" value="HD/PDEase_dom"/>
</dbReference>
<dbReference type="AlphaFoldDB" id="A0A328B280"/>
<comment type="similarity">
    <text evidence="2">Belongs to the dGTPase family. Type 2 subfamily.</text>
</comment>
<evidence type="ECO:0000256" key="1">
    <source>
        <dbReference type="ARBA" id="ARBA00022801"/>
    </source>
</evidence>
<reference evidence="6" key="1">
    <citation type="submission" date="2018-05" db="EMBL/GenBank/DDBJ databases">
        <authorList>
            <person name="Li X."/>
        </authorList>
    </citation>
    <scope>NUCLEOTIDE SEQUENCE [LARGE SCALE GENOMIC DNA]</scope>
    <source>
        <strain evidence="6">HKS-05</strain>
    </source>
</reference>
<dbReference type="GO" id="GO:0008832">
    <property type="term" value="F:dGTPase activity"/>
    <property type="evidence" value="ECO:0007669"/>
    <property type="project" value="TreeGrafter"/>
</dbReference>
<evidence type="ECO:0000256" key="2">
    <source>
        <dbReference type="HAMAP-Rule" id="MF_01212"/>
    </source>
</evidence>
<name>A0A328B280_9CAUL</name>
<dbReference type="Pfam" id="PF01966">
    <property type="entry name" value="HD"/>
    <property type="match status" value="1"/>
</dbReference>
<organism evidence="5 6">
    <name type="scientific">Phenylobacterium hankyongense</name>
    <dbReference type="NCBI Taxonomy" id="1813876"/>
    <lineage>
        <taxon>Bacteria</taxon>
        <taxon>Pseudomonadati</taxon>
        <taxon>Pseudomonadota</taxon>
        <taxon>Alphaproteobacteria</taxon>
        <taxon>Caulobacterales</taxon>
        <taxon>Caulobacteraceae</taxon>
        <taxon>Phenylobacterium</taxon>
    </lineage>
</organism>